<feature type="domain" description="Phage head morphogenesis" evidence="1">
    <location>
        <begin position="169"/>
        <end position="274"/>
    </location>
</feature>
<evidence type="ECO:0000313" key="2">
    <source>
        <dbReference type="EMBL" id="ALF00214.1"/>
    </source>
</evidence>
<dbReference type="Pfam" id="PF04233">
    <property type="entry name" value="Phage_Mu_F"/>
    <property type="match status" value="1"/>
</dbReference>
<proteinExistence type="predicted"/>
<evidence type="ECO:0000313" key="3">
    <source>
        <dbReference type="Proteomes" id="UP000202764"/>
    </source>
</evidence>
<dbReference type="InterPro" id="IPR006528">
    <property type="entry name" value="Phage_head_morphogenesis_dom"/>
</dbReference>
<dbReference type="Proteomes" id="UP000202764">
    <property type="component" value="Segment"/>
</dbReference>
<accession>A0A0M4S3G8</accession>
<evidence type="ECO:0000259" key="1">
    <source>
        <dbReference type="Pfam" id="PF04233"/>
    </source>
</evidence>
<dbReference type="KEGG" id="vg:26639428"/>
<dbReference type="RefSeq" id="YP_009213210.1">
    <property type="nucleotide sequence ID" value="NC_028952.1"/>
</dbReference>
<protein>
    <recommendedName>
        <fullName evidence="1">Phage head morphogenesis domain-containing protein</fullName>
    </recommendedName>
</protein>
<dbReference type="OrthoDB" id="6073at10239"/>
<keyword evidence="3" id="KW-1185">Reference proteome</keyword>
<name>A0A0M4S3G8_9CAUD</name>
<gene>
    <name evidence="2" type="ORF">SF3_840</name>
</gene>
<organism evidence="2 3">
    <name type="scientific">Streptomyces phage SF3</name>
    <dbReference type="NCBI Taxonomy" id="1690818"/>
    <lineage>
        <taxon>Viruses</taxon>
        <taxon>Duplodnaviria</taxon>
        <taxon>Heunggongvirae</taxon>
        <taxon>Uroviricota</taxon>
        <taxon>Caudoviricetes</taxon>
        <taxon>Siftrevirus</taxon>
        <taxon>Siftrevirus SF3</taxon>
    </lineage>
</organism>
<dbReference type="NCBIfam" id="TIGR01641">
    <property type="entry name" value="phageSPP1_gp7"/>
    <property type="match status" value="1"/>
</dbReference>
<dbReference type="EMBL" id="KT221034">
    <property type="protein sequence ID" value="ALF00214.1"/>
    <property type="molecule type" value="Genomic_DNA"/>
</dbReference>
<dbReference type="GeneID" id="26639428"/>
<reference evidence="2 3" key="1">
    <citation type="submission" date="2015-06" db="EMBL/GenBank/DDBJ databases">
        <title>Complete genomic sequence analysis of two virulent actinophages of Streptomyces flavovirens.</title>
        <authorList>
            <person name="Sharaf A."/>
            <person name="Marie E."/>
            <person name="ElBaz R."/>
            <person name="Elmaghraby I."/>
            <person name="Mercati F."/>
        </authorList>
    </citation>
    <scope>NUCLEOTIDE SEQUENCE [LARGE SCALE GENOMIC DNA]</scope>
</reference>
<sequence>MPLPILPRNINDPTGQDRRERGAINEFTRKMNQIGREMKKFLDAIPYQVVTLNAAGDELKRYQFNVDTIQMDQIAADITAYIDGVLLEGGQRELWFLTQYVQPAYQQGTAVTQVNMATQSSAYALSRPNLESILLSPAYRTRLGYLRAREWEEMKNLSSTTATGMTRILFDGMAAGQNPNVIAAQLAKETDLDIVRARRIARTEITTALRRARLDEAEDAQISLGILTKMMQISALSATTRPSHAARHAKLYTIEEMRVWMSTSPNMINCKCSFVEVLVNDKGQPLTPGIIAKAEAQR</sequence>